<organism evidence="11 12">
    <name type="scientific">Lithohypha guttulata</name>
    <dbReference type="NCBI Taxonomy" id="1690604"/>
    <lineage>
        <taxon>Eukaryota</taxon>
        <taxon>Fungi</taxon>
        <taxon>Dikarya</taxon>
        <taxon>Ascomycota</taxon>
        <taxon>Pezizomycotina</taxon>
        <taxon>Eurotiomycetes</taxon>
        <taxon>Chaetothyriomycetidae</taxon>
        <taxon>Chaetothyriales</taxon>
        <taxon>Trichomeriaceae</taxon>
        <taxon>Lithohypha</taxon>
    </lineage>
</organism>
<comment type="subcellular location">
    <subcellularLocation>
        <location evidence="8">Cell membrane</location>
        <topology evidence="8">Multi-pass membrane protein</topology>
    </subcellularLocation>
    <subcellularLocation>
        <location evidence="1">Membrane</location>
        <topology evidence="1">Multi-pass membrane protein</topology>
    </subcellularLocation>
</comment>
<dbReference type="Proteomes" id="UP001345013">
    <property type="component" value="Unassembled WGS sequence"/>
</dbReference>
<dbReference type="InterPro" id="IPR029020">
    <property type="entry name" value="Ammonium/urea_transptr"/>
</dbReference>
<name>A0ABR0KD67_9EURO</name>
<accession>A0ABR0KD67</accession>
<evidence type="ECO:0000256" key="1">
    <source>
        <dbReference type="ARBA" id="ARBA00004141"/>
    </source>
</evidence>
<feature type="domain" description="Ammonium transporter AmtB-like" evidence="10">
    <location>
        <begin position="60"/>
        <end position="464"/>
    </location>
</feature>
<gene>
    <name evidence="11" type="primary">MEP1</name>
    <name evidence="11" type="ORF">LTR24_003982</name>
</gene>
<comment type="caution">
    <text evidence="11">The sequence shown here is derived from an EMBL/GenBank/DDBJ whole genome shotgun (WGS) entry which is preliminary data.</text>
</comment>
<feature type="transmembrane region" description="Helical" evidence="8">
    <location>
        <begin position="410"/>
        <end position="435"/>
    </location>
</feature>
<feature type="transmembrane region" description="Helical" evidence="8">
    <location>
        <begin position="149"/>
        <end position="167"/>
    </location>
</feature>
<dbReference type="SUPFAM" id="SSF111352">
    <property type="entry name" value="Ammonium transporter"/>
    <property type="match status" value="1"/>
</dbReference>
<feature type="transmembrane region" description="Helical" evidence="8">
    <location>
        <begin position="369"/>
        <end position="390"/>
    </location>
</feature>
<dbReference type="InterPro" id="IPR024041">
    <property type="entry name" value="NH4_transpt_AmtB-like_dom"/>
</dbReference>
<feature type="transmembrane region" description="Helical" evidence="8">
    <location>
        <begin position="337"/>
        <end position="357"/>
    </location>
</feature>
<evidence type="ECO:0000256" key="7">
    <source>
        <dbReference type="ARBA" id="ARBA00023177"/>
    </source>
</evidence>
<evidence type="ECO:0000256" key="2">
    <source>
        <dbReference type="ARBA" id="ARBA00005887"/>
    </source>
</evidence>
<feature type="transmembrane region" description="Helical" evidence="8">
    <location>
        <begin position="179"/>
        <end position="200"/>
    </location>
</feature>
<proteinExistence type="inferred from homology"/>
<feature type="region of interest" description="Disordered" evidence="9">
    <location>
        <begin position="504"/>
        <end position="551"/>
    </location>
</feature>
<dbReference type="Pfam" id="PF00909">
    <property type="entry name" value="Ammonium_transp"/>
    <property type="match status" value="1"/>
</dbReference>
<evidence type="ECO:0000256" key="3">
    <source>
        <dbReference type="ARBA" id="ARBA00022448"/>
    </source>
</evidence>
<feature type="transmembrane region" description="Helical" evidence="8">
    <location>
        <begin position="250"/>
        <end position="267"/>
    </location>
</feature>
<evidence type="ECO:0000256" key="4">
    <source>
        <dbReference type="ARBA" id="ARBA00022692"/>
    </source>
</evidence>
<dbReference type="NCBIfam" id="TIGR00836">
    <property type="entry name" value="amt"/>
    <property type="match status" value="1"/>
</dbReference>
<evidence type="ECO:0000256" key="8">
    <source>
        <dbReference type="RuleBase" id="RU362002"/>
    </source>
</evidence>
<feature type="transmembrane region" description="Helical" evidence="8">
    <location>
        <begin position="312"/>
        <end position="331"/>
    </location>
</feature>
<feature type="transmembrane region" description="Helical" evidence="8">
    <location>
        <begin position="279"/>
        <end position="300"/>
    </location>
</feature>
<evidence type="ECO:0000256" key="9">
    <source>
        <dbReference type="SAM" id="MobiDB-lite"/>
    </source>
</evidence>
<dbReference type="EMBL" id="JAVRRG010000039">
    <property type="protein sequence ID" value="KAK5093787.1"/>
    <property type="molecule type" value="Genomic_DNA"/>
</dbReference>
<evidence type="ECO:0000256" key="5">
    <source>
        <dbReference type="ARBA" id="ARBA00022989"/>
    </source>
</evidence>
<evidence type="ECO:0000256" key="6">
    <source>
        <dbReference type="ARBA" id="ARBA00023136"/>
    </source>
</evidence>
<dbReference type="PROSITE" id="PS01219">
    <property type="entry name" value="AMMONIUM_TRANSP"/>
    <property type="match status" value="1"/>
</dbReference>
<dbReference type="PANTHER" id="PTHR43029">
    <property type="entry name" value="AMMONIUM TRANSPORTER MEP2"/>
    <property type="match status" value="1"/>
</dbReference>
<protein>
    <recommendedName>
        <fullName evidence="8">Ammonium transporter</fullName>
    </recommendedName>
</protein>
<keyword evidence="6 8" id="KW-0472">Membrane</keyword>
<feature type="transmembrane region" description="Helical" evidence="8">
    <location>
        <begin position="59"/>
        <end position="79"/>
    </location>
</feature>
<evidence type="ECO:0000313" key="11">
    <source>
        <dbReference type="EMBL" id="KAK5093787.1"/>
    </source>
</evidence>
<sequence length="551" mass="59412">MSDSAISGTPDEHGVFIPSYGSYNWIGGPSDFGLTTNTLTGGDSRTENLNKWFQAGDQAYIIVASAMVLVMVPGLGFLYSGLARRKSALSLMWACMVAGSVINFQWYFWGFSLTFSASATNGFIGDLAHFGLKGVLGAPSVGSPLIPNLLYAFYQMQFCAVTAAIIAGAVAERGRLMPFCVWLFLWATLVYNPLACWAWNPNGWGYAYGVLDYAGGGPVEIGSGMSALAYSMVLGKRQEKMMLNFRPHNVSFILLGTVFLWFGWLGFNGGSAFGANLRAVMACWNTSLTASFAAMTWVILDFRLARKWSMVGWCSGTISGLVAATPASGFITPWGSVALGITTGVVANFATKIKYWIRIDDSMDVFAEHGIAGIVGLIFNALFAADYIIGLDGVNAGATGGWLNSNWAQLYIQLAYIVAASAYTFVVAAALAYLVNFIPGLHLRASEEAELLGMDDDQLGEFAYDYVEVRRDYLAWTPANGNQNGVDPEMPAEHRHGIPEHSAMLKKEELSSESGRSSAGGLGIPAAGDRHAVAAEDEKREKTLREHPEAR</sequence>
<dbReference type="InterPro" id="IPR018047">
    <property type="entry name" value="Ammonium_transpt_CS"/>
</dbReference>
<dbReference type="InterPro" id="IPR001905">
    <property type="entry name" value="Ammonium_transpt"/>
</dbReference>
<dbReference type="Gene3D" id="1.10.3430.10">
    <property type="entry name" value="Ammonium transporter AmtB like domains"/>
    <property type="match status" value="1"/>
</dbReference>
<keyword evidence="3 8" id="KW-0813">Transport</keyword>
<feature type="transmembrane region" description="Helical" evidence="8">
    <location>
        <begin position="206"/>
        <end position="230"/>
    </location>
</feature>
<keyword evidence="12" id="KW-1185">Reference proteome</keyword>
<evidence type="ECO:0000313" key="12">
    <source>
        <dbReference type="Proteomes" id="UP001345013"/>
    </source>
</evidence>
<evidence type="ECO:0000259" key="10">
    <source>
        <dbReference type="Pfam" id="PF00909"/>
    </source>
</evidence>
<keyword evidence="4 8" id="KW-0812">Transmembrane</keyword>
<dbReference type="PANTHER" id="PTHR43029:SF4">
    <property type="entry name" value="AMMONIUM TRANSPORTER MEP1-RELATED"/>
    <property type="match status" value="1"/>
</dbReference>
<keyword evidence="5 8" id="KW-1133">Transmembrane helix</keyword>
<comment type="similarity">
    <text evidence="2 8">Belongs to the ammonia transporter channel (TC 1.A.11.2) family.</text>
</comment>
<reference evidence="11 12" key="1">
    <citation type="submission" date="2023-08" db="EMBL/GenBank/DDBJ databases">
        <title>Black Yeasts Isolated from many extreme environments.</title>
        <authorList>
            <person name="Coleine C."/>
            <person name="Stajich J.E."/>
            <person name="Selbmann L."/>
        </authorList>
    </citation>
    <scope>NUCLEOTIDE SEQUENCE [LARGE SCALE GENOMIC DNA]</scope>
    <source>
        <strain evidence="11 12">CCFEE 5885</strain>
    </source>
</reference>
<keyword evidence="7 8" id="KW-0924">Ammonia transport</keyword>
<feature type="transmembrane region" description="Helical" evidence="8">
    <location>
        <begin position="91"/>
        <end position="109"/>
    </location>
</feature>
<feature type="compositionally biased region" description="Basic and acidic residues" evidence="9">
    <location>
        <begin position="528"/>
        <end position="551"/>
    </location>
</feature>